<reference evidence="2" key="2">
    <citation type="submission" date="2020-05" db="UniProtKB">
        <authorList>
            <consortium name="EnsemblMetazoa"/>
        </authorList>
    </citation>
    <scope>IDENTIFICATION</scope>
</reference>
<dbReference type="EMBL" id="KE524775">
    <property type="protein sequence ID" value="KFB36277.1"/>
    <property type="molecule type" value="Genomic_DNA"/>
</dbReference>
<evidence type="ECO:0000313" key="3">
    <source>
        <dbReference type="Proteomes" id="UP000030765"/>
    </source>
</evidence>
<name>A0A084VE83_ANOSI</name>
<reference evidence="1 3" key="1">
    <citation type="journal article" date="2014" name="BMC Genomics">
        <title>Genome sequence of Anopheles sinensis provides insight into genetics basis of mosquito competence for malaria parasites.</title>
        <authorList>
            <person name="Zhou D."/>
            <person name="Zhang D."/>
            <person name="Ding G."/>
            <person name="Shi L."/>
            <person name="Hou Q."/>
            <person name="Ye Y."/>
            <person name="Xu Y."/>
            <person name="Zhou H."/>
            <person name="Xiong C."/>
            <person name="Li S."/>
            <person name="Yu J."/>
            <person name="Hong S."/>
            <person name="Yu X."/>
            <person name="Zou P."/>
            <person name="Chen C."/>
            <person name="Chang X."/>
            <person name="Wang W."/>
            <person name="Lv Y."/>
            <person name="Sun Y."/>
            <person name="Ma L."/>
            <person name="Shen B."/>
            <person name="Zhu C."/>
        </authorList>
    </citation>
    <scope>NUCLEOTIDE SEQUENCE [LARGE SCALE GENOMIC DNA]</scope>
</reference>
<proteinExistence type="predicted"/>
<dbReference type="VEuPathDB" id="VectorBase:ASIC003396"/>
<gene>
    <name evidence="1" type="ORF">ZHAS_00003396</name>
</gene>
<dbReference type="Proteomes" id="UP000030765">
    <property type="component" value="Unassembled WGS sequence"/>
</dbReference>
<protein>
    <submittedName>
        <fullName evidence="1 2">Uncharacterized protein</fullName>
    </submittedName>
</protein>
<evidence type="ECO:0000313" key="1">
    <source>
        <dbReference type="EMBL" id="KFB36277.1"/>
    </source>
</evidence>
<dbReference type="AlphaFoldDB" id="A0A084VE83"/>
<organism evidence="1">
    <name type="scientific">Anopheles sinensis</name>
    <name type="common">Mosquito</name>
    <dbReference type="NCBI Taxonomy" id="74873"/>
    <lineage>
        <taxon>Eukaryota</taxon>
        <taxon>Metazoa</taxon>
        <taxon>Ecdysozoa</taxon>
        <taxon>Arthropoda</taxon>
        <taxon>Hexapoda</taxon>
        <taxon>Insecta</taxon>
        <taxon>Pterygota</taxon>
        <taxon>Neoptera</taxon>
        <taxon>Endopterygota</taxon>
        <taxon>Diptera</taxon>
        <taxon>Nematocera</taxon>
        <taxon>Culicoidea</taxon>
        <taxon>Culicidae</taxon>
        <taxon>Anophelinae</taxon>
        <taxon>Anopheles</taxon>
    </lineage>
</organism>
<accession>A0A084VE83</accession>
<evidence type="ECO:0000313" key="2">
    <source>
        <dbReference type="EnsemblMetazoa" id="ASIC003396-PA"/>
    </source>
</evidence>
<dbReference type="EnsemblMetazoa" id="ASIC003396-RA">
    <property type="protein sequence ID" value="ASIC003396-PA"/>
    <property type="gene ID" value="ASIC003396"/>
</dbReference>
<keyword evidence="3" id="KW-1185">Reference proteome</keyword>
<dbReference type="EMBL" id="ATLV01012252">
    <property type="status" value="NOT_ANNOTATED_CDS"/>
    <property type="molecule type" value="Genomic_DNA"/>
</dbReference>
<sequence length="55" mass="5830">MCRSVLLTGGRVCSALNIEPNPVYQLPPATTRLSDVSGLQVAVLGWKISSGTSRE</sequence>